<dbReference type="Pfam" id="PF01048">
    <property type="entry name" value="PNP_UDP_1"/>
    <property type="match status" value="1"/>
</dbReference>
<comment type="catalytic activity">
    <reaction evidence="8">
        <text>2'-deoxyinosine + phosphate = 2-deoxy-alpha-D-ribose 1-phosphate + hypoxanthine</text>
        <dbReference type="Rhea" id="RHEA:27750"/>
        <dbReference type="ChEBI" id="CHEBI:17368"/>
        <dbReference type="ChEBI" id="CHEBI:28997"/>
        <dbReference type="ChEBI" id="CHEBI:43474"/>
        <dbReference type="ChEBI" id="CHEBI:57259"/>
        <dbReference type="EC" id="2.4.2.1"/>
    </reaction>
</comment>
<proteinExistence type="inferred from homology"/>
<name>A0A8K0KCG5_LADFU</name>
<protein>
    <recommendedName>
        <fullName evidence="3">purine-nucleoside phosphorylase</fullName>
        <ecNumber evidence="3">2.4.2.1</ecNumber>
    </recommendedName>
    <alternativeName>
        <fullName evidence="10">Inosine-guanosine phosphorylase</fullName>
    </alternativeName>
</protein>
<reference evidence="12" key="2">
    <citation type="submission" date="2017-10" db="EMBL/GenBank/DDBJ databases">
        <title>Ladona fulva Genome sequencing and assembly.</title>
        <authorList>
            <person name="Murali S."/>
            <person name="Richards S."/>
            <person name="Bandaranaike D."/>
            <person name="Bellair M."/>
            <person name="Blankenburg K."/>
            <person name="Chao H."/>
            <person name="Dinh H."/>
            <person name="Doddapaneni H."/>
            <person name="Dugan-Rocha S."/>
            <person name="Elkadiri S."/>
            <person name="Gnanaolivu R."/>
            <person name="Hernandez B."/>
            <person name="Skinner E."/>
            <person name="Javaid M."/>
            <person name="Lee S."/>
            <person name="Li M."/>
            <person name="Ming W."/>
            <person name="Munidasa M."/>
            <person name="Muniz J."/>
            <person name="Nguyen L."/>
            <person name="Hughes D."/>
            <person name="Osuji N."/>
            <person name="Pu L.-L."/>
            <person name="Puazo M."/>
            <person name="Qu C."/>
            <person name="Quiroz J."/>
            <person name="Raj R."/>
            <person name="Weissenberger G."/>
            <person name="Xin Y."/>
            <person name="Zou X."/>
            <person name="Han Y."/>
            <person name="Worley K."/>
            <person name="Muzny D."/>
            <person name="Gibbs R."/>
        </authorList>
    </citation>
    <scope>NUCLEOTIDE SEQUENCE</scope>
    <source>
        <strain evidence="12">Sampled in the wild</strain>
    </source>
</reference>
<feature type="domain" description="Nucleoside phosphorylase" evidence="11">
    <location>
        <begin position="2"/>
        <end position="110"/>
    </location>
</feature>
<dbReference type="EMBL" id="KZ308560">
    <property type="protein sequence ID" value="KAG8231581.1"/>
    <property type="molecule type" value="Genomic_DNA"/>
</dbReference>
<dbReference type="InterPro" id="IPR000845">
    <property type="entry name" value="Nucleoside_phosphorylase_d"/>
</dbReference>
<evidence type="ECO:0000256" key="6">
    <source>
        <dbReference type="ARBA" id="ARBA00023918"/>
    </source>
</evidence>
<accession>A0A8K0KCG5</accession>
<keyword evidence="4" id="KW-0328">Glycosyltransferase</keyword>
<dbReference type="Gene3D" id="3.40.50.1580">
    <property type="entry name" value="Nucleoside phosphorylase domain"/>
    <property type="match status" value="1"/>
</dbReference>
<dbReference type="EC" id="2.4.2.1" evidence="3"/>
<dbReference type="OrthoDB" id="10261782at2759"/>
<comment type="caution">
    <text evidence="12">The sequence shown here is derived from an EMBL/GenBank/DDBJ whole genome shotgun (WGS) entry which is preliminary data.</text>
</comment>
<dbReference type="GO" id="GO:0005737">
    <property type="term" value="C:cytoplasm"/>
    <property type="evidence" value="ECO:0007669"/>
    <property type="project" value="TreeGrafter"/>
</dbReference>
<evidence type="ECO:0000256" key="3">
    <source>
        <dbReference type="ARBA" id="ARBA00011886"/>
    </source>
</evidence>
<evidence type="ECO:0000256" key="9">
    <source>
        <dbReference type="ARBA" id="ARBA00023970"/>
    </source>
</evidence>
<dbReference type="Proteomes" id="UP000792457">
    <property type="component" value="Unassembled WGS sequence"/>
</dbReference>
<evidence type="ECO:0000313" key="12">
    <source>
        <dbReference type="EMBL" id="KAG8231581.1"/>
    </source>
</evidence>
<evidence type="ECO:0000256" key="2">
    <source>
        <dbReference type="ARBA" id="ARBA00006751"/>
    </source>
</evidence>
<dbReference type="PANTHER" id="PTHR11904">
    <property type="entry name" value="METHYLTHIOADENOSINE/PURINE NUCLEOSIDE PHOSPHORYLASE"/>
    <property type="match status" value="1"/>
</dbReference>
<dbReference type="SUPFAM" id="SSF53167">
    <property type="entry name" value="Purine and uridine phosphorylases"/>
    <property type="match status" value="1"/>
</dbReference>
<dbReference type="GO" id="GO:0009116">
    <property type="term" value="P:nucleoside metabolic process"/>
    <property type="evidence" value="ECO:0007669"/>
    <property type="project" value="InterPro"/>
</dbReference>
<evidence type="ECO:0000256" key="1">
    <source>
        <dbReference type="ARBA" id="ARBA00005058"/>
    </source>
</evidence>
<comment type="pathway">
    <text evidence="1">Purine metabolism; purine nucleoside salvage.</text>
</comment>
<evidence type="ECO:0000256" key="7">
    <source>
        <dbReference type="ARBA" id="ARBA00023929"/>
    </source>
</evidence>
<evidence type="ECO:0000256" key="5">
    <source>
        <dbReference type="ARBA" id="ARBA00022679"/>
    </source>
</evidence>
<sequence length="117" mass="12843">MRAYAKVAAKKVGVASYLREGVYAIMGGPNYETIAELRLLEKLGCDAVGMSTVHEVITAVHCGMTVFAFSLITNKCIMDYDVEDEANHEEVIETGKERQDVLKDFVSQMVAHIGGKD</sequence>
<comment type="similarity">
    <text evidence="2">Belongs to the PNP/MTAP phosphorylase family.</text>
</comment>
<gene>
    <name evidence="12" type="ORF">J437_LFUL011577</name>
</gene>
<evidence type="ECO:0000256" key="4">
    <source>
        <dbReference type="ARBA" id="ARBA00022676"/>
    </source>
</evidence>
<dbReference type="InterPro" id="IPR011268">
    <property type="entry name" value="Purine_phosphorylase"/>
</dbReference>
<evidence type="ECO:0000259" key="11">
    <source>
        <dbReference type="Pfam" id="PF01048"/>
    </source>
</evidence>
<dbReference type="UniPathway" id="UPA00606"/>
<organism evidence="12 13">
    <name type="scientific">Ladona fulva</name>
    <name type="common">Scarce chaser dragonfly</name>
    <name type="synonym">Libellula fulva</name>
    <dbReference type="NCBI Taxonomy" id="123851"/>
    <lineage>
        <taxon>Eukaryota</taxon>
        <taxon>Metazoa</taxon>
        <taxon>Ecdysozoa</taxon>
        <taxon>Arthropoda</taxon>
        <taxon>Hexapoda</taxon>
        <taxon>Insecta</taxon>
        <taxon>Pterygota</taxon>
        <taxon>Palaeoptera</taxon>
        <taxon>Odonata</taxon>
        <taxon>Epiprocta</taxon>
        <taxon>Anisoptera</taxon>
        <taxon>Libelluloidea</taxon>
        <taxon>Libellulidae</taxon>
        <taxon>Ladona</taxon>
    </lineage>
</organism>
<comment type="catalytic activity">
    <reaction evidence="6">
        <text>inosine + phosphate = alpha-D-ribose 1-phosphate + hypoxanthine</text>
        <dbReference type="Rhea" id="RHEA:27646"/>
        <dbReference type="ChEBI" id="CHEBI:17368"/>
        <dbReference type="ChEBI" id="CHEBI:17596"/>
        <dbReference type="ChEBI" id="CHEBI:43474"/>
        <dbReference type="ChEBI" id="CHEBI:57720"/>
        <dbReference type="EC" id="2.4.2.1"/>
    </reaction>
</comment>
<evidence type="ECO:0000256" key="10">
    <source>
        <dbReference type="ARBA" id="ARBA00031036"/>
    </source>
</evidence>
<comment type="catalytic activity">
    <reaction evidence="9">
        <text>guanosine + phosphate = alpha-D-ribose 1-phosphate + guanine</text>
        <dbReference type="Rhea" id="RHEA:13233"/>
        <dbReference type="ChEBI" id="CHEBI:16235"/>
        <dbReference type="ChEBI" id="CHEBI:16750"/>
        <dbReference type="ChEBI" id="CHEBI:43474"/>
        <dbReference type="ChEBI" id="CHEBI:57720"/>
        <dbReference type="EC" id="2.4.2.1"/>
    </reaction>
</comment>
<dbReference type="GO" id="GO:0004731">
    <property type="term" value="F:purine-nucleoside phosphorylase activity"/>
    <property type="evidence" value="ECO:0007669"/>
    <property type="project" value="UniProtKB-EC"/>
</dbReference>
<dbReference type="PANTHER" id="PTHR11904:SF9">
    <property type="entry name" value="PURINE NUCLEOSIDE PHOSPHORYLASE-RELATED"/>
    <property type="match status" value="1"/>
</dbReference>
<keyword evidence="5" id="KW-0808">Transferase</keyword>
<evidence type="ECO:0000256" key="8">
    <source>
        <dbReference type="ARBA" id="ARBA00023950"/>
    </source>
</evidence>
<evidence type="ECO:0000313" key="13">
    <source>
        <dbReference type="Proteomes" id="UP000792457"/>
    </source>
</evidence>
<comment type="catalytic activity">
    <reaction evidence="7">
        <text>2'-deoxyguanosine + phosphate = 2-deoxy-alpha-D-ribose 1-phosphate + guanine</text>
        <dbReference type="Rhea" id="RHEA:27738"/>
        <dbReference type="ChEBI" id="CHEBI:16235"/>
        <dbReference type="ChEBI" id="CHEBI:17172"/>
        <dbReference type="ChEBI" id="CHEBI:43474"/>
        <dbReference type="ChEBI" id="CHEBI:57259"/>
        <dbReference type="EC" id="2.4.2.1"/>
    </reaction>
</comment>
<keyword evidence="13" id="KW-1185">Reference proteome</keyword>
<reference evidence="12" key="1">
    <citation type="submission" date="2013-04" db="EMBL/GenBank/DDBJ databases">
        <authorList>
            <person name="Qu J."/>
            <person name="Murali S.C."/>
            <person name="Bandaranaike D."/>
            <person name="Bellair M."/>
            <person name="Blankenburg K."/>
            <person name="Chao H."/>
            <person name="Dinh H."/>
            <person name="Doddapaneni H."/>
            <person name="Downs B."/>
            <person name="Dugan-Rocha S."/>
            <person name="Elkadiri S."/>
            <person name="Gnanaolivu R.D."/>
            <person name="Hernandez B."/>
            <person name="Javaid M."/>
            <person name="Jayaseelan J.C."/>
            <person name="Lee S."/>
            <person name="Li M."/>
            <person name="Ming W."/>
            <person name="Munidasa M."/>
            <person name="Muniz J."/>
            <person name="Nguyen L."/>
            <person name="Ongeri F."/>
            <person name="Osuji N."/>
            <person name="Pu L.-L."/>
            <person name="Puazo M."/>
            <person name="Qu C."/>
            <person name="Quiroz J."/>
            <person name="Raj R."/>
            <person name="Weissenberger G."/>
            <person name="Xin Y."/>
            <person name="Zou X."/>
            <person name="Han Y."/>
            <person name="Richards S."/>
            <person name="Worley K."/>
            <person name="Muzny D."/>
            <person name="Gibbs R."/>
        </authorList>
    </citation>
    <scope>NUCLEOTIDE SEQUENCE</scope>
    <source>
        <strain evidence="12">Sampled in the wild</strain>
    </source>
</reference>
<dbReference type="AlphaFoldDB" id="A0A8K0KCG5"/>
<dbReference type="InterPro" id="IPR035994">
    <property type="entry name" value="Nucleoside_phosphorylase_sf"/>
</dbReference>